<keyword evidence="1" id="KW-1133">Transmembrane helix</keyword>
<protein>
    <submittedName>
        <fullName evidence="2">Uncharacterized protein</fullName>
    </submittedName>
</protein>
<name>A0A2P2PUZ4_RHIMU</name>
<evidence type="ECO:0000313" key="2">
    <source>
        <dbReference type="EMBL" id="MBX58538.1"/>
    </source>
</evidence>
<keyword evidence="1" id="KW-0472">Membrane</keyword>
<dbReference type="EMBL" id="GGEC01078054">
    <property type="protein sequence ID" value="MBX58538.1"/>
    <property type="molecule type" value="Transcribed_RNA"/>
</dbReference>
<sequence length="89" mass="9999">MKCTQVKMIKGNFTLGEQGGYIEISHKFFACPKPKYTQKKTKISYGFLPLSYMSLSSFSLVHGGLLFMVEILTRLVKKNGIPVHKAVTL</sequence>
<proteinExistence type="predicted"/>
<dbReference type="AlphaFoldDB" id="A0A2P2PUZ4"/>
<organism evidence="2">
    <name type="scientific">Rhizophora mucronata</name>
    <name type="common">Asiatic mangrove</name>
    <dbReference type="NCBI Taxonomy" id="61149"/>
    <lineage>
        <taxon>Eukaryota</taxon>
        <taxon>Viridiplantae</taxon>
        <taxon>Streptophyta</taxon>
        <taxon>Embryophyta</taxon>
        <taxon>Tracheophyta</taxon>
        <taxon>Spermatophyta</taxon>
        <taxon>Magnoliopsida</taxon>
        <taxon>eudicotyledons</taxon>
        <taxon>Gunneridae</taxon>
        <taxon>Pentapetalae</taxon>
        <taxon>rosids</taxon>
        <taxon>fabids</taxon>
        <taxon>Malpighiales</taxon>
        <taxon>Rhizophoraceae</taxon>
        <taxon>Rhizophora</taxon>
    </lineage>
</organism>
<reference evidence="2" key="1">
    <citation type="submission" date="2018-02" db="EMBL/GenBank/DDBJ databases">
        <title>Rhizophora mucronata_Transcriptome.</title>
        <authorList>
            <person name="Meera S.P."/>
            <person name="Sreeshan A."/>
            <person name="Augustine A."/>
        </authorList>
    </citation>
    <scope>NUCLEOTIDE SEQUENCE</scope>
    <source>
        <tissue evidence="2">Leaf</tissue>
    </source>
</reference>
<feature type="transmembrane region" description="Helical" evidence="1">
    <location>
        <begin position="43"/>
        <end position="69"/>
    </location>
</feature>
<keyword evidence="1" id="KW-0812">Transmembrane</keyword>
<evidence type="ECO:0000256" key="1">
    <source>
        <dbReference type="SAM" id="Phobius"/>
    </source>
</evidence>
<accession>A0A2P2PUZ4</accession>